<comment type="similarity">
    <text evidence="1">Belongs to the bacterial solute-binding protein 1 family.</text>
</comment>
<name>A0A1D9G1J0_MOOP1</name>
<dbReference type="Proteomes" id="UP000176944">
    <property type="component" value="Chromosome"/>
</dbReference>
<accession>A0A1D9G1J0</accession>
<reference evidence="5" key="1">
    <citation type="submission" date="2016-10" db="EMBL/GenBank/DDBJ databases">
        <title>Comparative genomics uncovers the prolific and rare metabolic potential of the cyanobacterial genus Moorea.</title>
        <authorList>
            <person name="Leao T."/>
            <person name="Castelao G."/>
            <person name="Korobeynikov A."/>
            <person name="Monroe E.A."/>
            <person name="Podell S."/>
            <person name="Glukhov E."/>
            <person name="Allen E."/>
            <person name="Gerwick W.H."/>
            <person name="Gerwick L."/>
        </authorList>
    </citation>
    <scope>NUCLEOTIDE SEQUENCE [LARGE SCALE GENOMIC DNA]</scope>
    <source>
        <strain evidence="5">JHB</strain>
    </source>
</reference>
<dbReference type="InterPro" id="IPR006059">
    <property type="entry name" value="SBP"/>
</dbReference>
<keyword evidence="3" id="KW-0732">Signal</keyword>
<dbReference type="AlphaFoldDB" id="A0A1D9G1J0"/>
<dbReference type="Gene3D" id="3.40.190.10">
    <property type="entry name" value="Periplasmic binding protein-like II"/>
    <property type="match status" value="2"/>
</dbReference>
<evidence type="ECO:0000313" key="5">
    <source>
        <dbReference type="Proteomes" id="UP000176944"/>
    </source>
</evidence>
<dbReference type="EMBL" id="CP017708">
    <property type="protein sequence ID" value="AOY81492.1"/>
    <property type="molecule type" value="Genomic_DNA"/>
</dbReference>
<evidence type="ECO:0000256" key="1">
    <source>
        <dbReference type="ARBA" id="ARBA00008520"/>
    </source>
</evidence>
<sequence>MRKSNKLGQGFTKLLRPVVILVLLGILVASVILSQSWALPALTQHPVKLTLLMGAGEFYYWQELLVKNFELENPDIQIELIEGPLNSDLTEDLYTSAFILGDSAYDLINMDVIWAPKFAAAGWLLDLSDRVSKEYLKEFLDKAVDSGRYQGKLYRIPFRSDGGMLYYRQDLLEQAGFQEPKTFEELVNISQQLQENDDSKWGYLWQGRQYEGLSAMFVEILAGFGGFWVDPETLEVGLDKPEAIKAVEFLRSTIKQGISPPGVTTYQEEETRLLFQNGDAVFLRNWPYVWSLANQEGSKVKGKIGISPMVHAPGGKAGACLGGWGLGIAKSSKHPEEAWRAIEYFTSEKAQGRYTLETGYLPTRRKLFADPEIVAKYPHYPKLLDVLEGAVLRPPVAQYSQVSDILQRYLNAVLTNPKLSAEKMMKAAADQTRRLLSVEFRMKNEE</sequence>
<dbReference type="PANTHER" id="PTHR43649:SF34">
    <property type="entry name" value="ABC TRANSPORTER PERIPLASMIC-BINDING PROTEIN YCJN-RELATED"/>
    <property type="match status" value="1"/>
</dbReference>
<dbReference type="PANTHER" id="PTHR43649">
    <property type="entry name" value="ARABINOSE-BINDING PROTEIN-RELATED"/>
    <property type="match status" value="1"/>
</dbReference>
<organism evidence="4 5">
    <name type="scientific">Moorena producens (strain JHB)</name>
    <dbReference type="NCBI Taxonomy" id="1454205"/>
    <lineage>
        <taxon>Bacteria</taxon>
        <taxon>Bacillati</taxon>
        <taxon>Cyanobacteriota</taxon>
        <taxon>Cyanophyceae</taxon>
        <taxon>Coleofasciculales</taxon>
        <taxon>Coleofasciculaceae</taxon>
        <taxon>Moorena</taxon>
    </lineage>
</organism>
<proteinExistence type="inferred from homology"/>
<protein>
    <submittedName>
        <fullName evidence="4">ABC transporter substrate-binding protein</fullName>
    </submittedName>
</protein>
<evidence type="ECO:0000313" key="4">
    <source>
        <dbReference type="EMBL" id="AOY81492.1"/>
    </source>
</evidence>
<dbReference type="Pfam" id="PF01547">
    <property type="entry name" value="SBP_bac_1"/>
    <property type="match status" value="1"/>
</dbReference>
<evidence type="ECO:0000256" key="3">
    <source>
        <dbReference type="ARBA" id="ARBA00022729"/>
    </source>
</evidence>
<dbReference type="InterPro" id="IPR050490">
    <property type="entry name" value="Bact_solute-bd_prot1"/>
</dbReference>
<keyword evidence="2" id="KW-0813">Transport</keyword>
<dbReference type="CDD" id="cd14750">
    <property type="entry name" value="PBP2_TMBP"/>
    <property type="match status" value="1"/>
</dbReference>
<evidence type="ECO:0000256" key="2">
    <source>
        <dbReference type="ARBA" id="ARBA00022448"/>
    </source>
</evidence>
<dbReference type="SUPFAM" id="SSF53850">
    <property type="entry name" value="Periplasmic binding protein-like II"/>
    <property type="match status" value="1"/>
</dbReference>
<gene>
    <name evidence="4" type="ORF">BJP36_17805</name>
</gene>